<dbReference type="InterPro" id="IPR047216">
    <property type="entry name" value="Endonuclease_DUF559_bact"/>
</dbReference>
<name>A0ABP8FAA9_9BACT</name>
<dbReference type="PANTHER" id="PTHR38590:SF1">
    <property type="entry name" value="BLL0828 PROTEIN"/>
    <property type="match status" value="1"/>
</dbReference>
<dbReference type="PANTHER" id="PTHR38590">
    <property type="entry name" value="BLL0828 PROTEIN"/>
    <property type="match status" value="1"/>
</dbReference>
<feature type="region of interest" description="Disordered" evidence="1">
    <location>
        <begin position="114"/>
        <end position="136"/>
    </location>
</feature>
<reference evidence="4" key="1">
    <citation type="journal article" date="2019" name="Int. J. Syst. Evol. Microbiol.">
        <title>The Global Catalogue of Microorganisms (GCM) 10K type strain sequencing project: providing services to taxonomists for standard genome sequencing and annotation.</title>
        <authorList>
            <consortium name="The Broad Institute Genomics Platform"/>
            <consortium name="The Broad Institute Genome Sequencing Center for Infectious Disease"/>
            <person name="Wu L."/>
            <person name="Ma J."/>
        </authorList>
    </citation>
    <scope>NUCLEOTIDE SEQUENCE [LARGE SCALE GENOMIC DNA]</scope>
    <source>
        <strain evidence="4">JCM 17917</strain>
    </source>
</reference>
<dbReference type="RefSeq" id="WP_345162497.1">
    <property type="nucleotide sequence ID" value="NZ_BAABGX010000001.1"/>
</dbReference>
<dbReference type="SUPFAM" id="SSF52980">
    <property type="entry name" value="Restriction endonuclease-like"/>
    <property type="match status" value="1"/>
</dbReference>
<dbReference type="Gene3D" id="3.40.960.10">
    <property type="entry name" value="VSR Endonuclease"/>
    <property type="match status" value="1"/>
</dbReference>
<comment type="caution">
    <text evidence="3">The sequence shown here is derived from an EMBL/GenBank/DDBJ whole genome shotgun (WGS) entry which is preliminary data.</text>
</comment>
<dbReference type="Proteomes" id="UP001501844">
    <property type="component" value="Unassembled WGS sequence"/>
</dbReference>
<evidence type="ECO:0000259" key="2">
    <source>
        <dbReference type="Pfam" id="PF04480"/>
    </source>
</evidence>
<accession>A0ABP8FAA9</accession>
<evidence type="ECO:0000313" key="4">
    <source>
        <dbReference type="Proteomes" id="UP001501844"/>
    </source>
</evidence>
<dbReference type="Pfam" id="PF04480">
    <property type="entry name" value="DUF559"/>
    <property type="match status" value="1"/>
</dbReference>
<sequence length="136" mass="15655">MSTPIHNSTILKEYRKSLRDKLTPAEAFLWSYLKGSQLAGRKFRRQHSVGFYILDFYCPSERIAIELDGAHHYTEAGQENDMERTAFLNNLYIKVLRFENKDVFDHTETILEEIKKSSSPNLPPPTPPKLGGEPSK</sequence>
<dbReference type="EMBL" id="BAABGX010000001">
    <property type="protein sequence ID" value="GAA4298901.1"/>
    <property type="molecule type" value="Genomic_DNA"/>
</dbReference>
<protein>
    <recommendedName>
        <fullName evidence="2">DUF559 domain-containing protein</fullName>
    </recommendedName>
</protein>
<evidence type="ECO:0000313" key="3">
    <source>
        <dbReference type="EMBL" id="GAA4298901.1"/>
    </source>
</evidence>
<dbReference type="InterPro" id="IPR007569">
    <property type="entry name" value="DUF559"/>
</dbReference>
<dbReference type="CDD" id="cd01038">
    <property type="entry name" value="Endonuclease_DUF559"/>
    <property type="match status" value="1"/>
</dbReference>
<proteinExistence type="predicted"/>
<dbReference type="InterPro" id="IPR011335">
    <property type="entry name" value="Restrct_endonuc-II-like"/>
</dbReference>
<gene>
    <name evidence="3" type="ORF">GCM10023183_07570</name>
</gene>
<keyword evidence="4" id="KW-1185">Reference proteome</keyword>
<organism evidence="3 4">
    <name type="scientific">Nibribacter koreensis</name>
    <dbReference type="NCBI Taxonomy" id="1084519"/>
    <lineage>
        <taxon>Bacteria</taxon>
        <taxon>Pseudomonadati</taxon>
        <taxon>Bacteroidota</taxon>
        <taxon>Cytophagia</taxon>
        <taxon>Cytophagales</taxon>
        <taxon>Hymenobacteraceae</taxon>
        <taxon>Nibribacter</taxon>
    </lineage>
</organism>
<evidence type="ECO:0000256" key="1">
    <source>
        <dbReference type="SAM" id="MobiDB-lite"/>
    </source>
</evidence>
<feature type="domain" description="DUF559" evidence="2">
    <location>
        <begin position="12"/>
        <end position="116"/>
    </location>
</feature>